<dbReference type="AlphaFoldDB" id="A0A8E2DFZ6"/>
<evidence type="ECO:0000313" key="2">
    <source>
        <dbReference type="EMBL" id="OCH85436.1"/>
    </source>
</evidence>
<accession>A0A8E2DFZ6</accession>
<sequence>MRAGNPRPAPRHRARSHCSDSEQAMPCTSGPCAACLASRAAQSACEGGEQYCQGYRSCIMRTAGANCKMDSRCIPSVSNAGQAPDLHAARPQKRQGQHVPRTTPRKREPSRVYSERWINTIYHRRASQRHKNRGIWSVDMGYGDMGCGYARWGVRQVRGKLMCGGMIKICARTNQ</sequence>
<feature type="region of interest" description="Disordered" evidence="1">
    <location>
        <begin position="82"/>
        <end position="110"/>
    </location>
</feature>
<dbReference type="Proteomes" id="UP000250043">
    <property type="component" value="Unassembled WGS sequence"/>
</dbReference>
<dbReference type="EMBL" id="KV722584">
    <property type="protein sequence ID" value="OCH85436.1"/>
    <property type="molecule type" value="Genomic_DNA"/>
</dbReference>
<feature type="region of interest" description="Disordered" evidence="1">
    <location>
        <begin position="1"/>
        <end position="23"/>
    </location>
</feature>
<gene>
    <name evidence="2" type="ORF">OBBRIDRAFT_313605</name>
</gene>
<reference evidence="2 3" key="1">
    <citation type="submission" date="2016-07" db="EMBL/GenBank/DDBJ databases">
        <title>Draft genome of the white-rot fungus Obba rivulosa 3A-2.</title>
        <authorList>
            <consortium name="DOE Joint Genome Institute"/>
            <person name="Miettinen O."/>
            <person name="Riley R."/>
            <person name="Acob R."/>
            <person name="Barry K."/>
            <person name="Cullen D."/>
            <person name="De Vries R."/>
            <person name="Hainaut M."/>
            <person name="Hatakka A."/>
            <person name="Henrissat B."/>
            <person name="Hilden K."/>
            <person name="Kuo R."/>
            <person name="Labutti K."/>
            <person name="Lipzen A."/>
            <person name="Makela M.R."/>
            <person name="Sandor L."/>
            <person name="Spatafora J.W."/>
            <person name="Grigoriev I.V."/>
            <person name="Hibbett D.S."/>
        </authorList>
    </citation>
    <scope>NUCLEOTIDE SEQUENCE [LARGE SCALE GENOMIC DNA]</scope>
    <source>
        <strain evidence="2 3">3A-2</strain>
    </source>
</reference>
<keyword evidence="3" id="KW-1185">Reference proteome</keyword>
<protein>
    <submittedName>
        <fullName evidence="2">Uncharacterized protein</fullName>
    </submittedName>
</protein>
<proteinExistence type="predicted"/>
<evidence type="ECO:0000256" key="1">
    <source>
        <dbReference type="SAM" id="MobiDB-lite"/>
    </source>
</evidence>
<name>A0A8E2DFZ6_9APHY</name>
<evidence type="ECO:0000313" key="3">
    <source>
        <dbReference type="Proteomes" id="UP000250043"/>
    </source>
</evidence>
<organism evidence="2 3">
    <name type="scientific">Obba rivulosa</name>
    <dbReference type="NCBI Taxonomy" id="1052685"/>
    <lineage>
        <taxon>Eukaryota</taxon>
        <taxon>Fungi</taxon>
        <taxon>Dikarya</taxon>
        <taxon>Basidiomycota</taxon>
        <taxon>Agaricomycotina</taxon>
        <taxon>Agaricomycetes</taxon>
        <taxon>Polyporales</taxon>
        <taxon>Gelatoporiaceae</taxon>
        <taxon>Obba</taxon>
    </lineage>
</organism>